<sequence length="73" mass="8020">MDILLIQSYSRVITEMVCWRNQTSLAVMVEIKLTSIPMEGGGIIGFHGCAGPFVNGIGVYAKPMSECQKIEKE</sequence>
<accession>A0AAP0WY41</accession>
<dbReference type="EMBL" id="JBBPBK010000008">
    <property type="protein sequence ID" value="KAK9279565.1"/>
    <property type="molecule type" value="Genomic_DNA"/>
</dbReference>
<proteinExistence type="predicted"/>
<protein>
    <submittedName>
        <fullName evidence="1">Uncharacterized protein</fullName>
    </submittedName>
</protein>
<dbReference type="Proteomes" id="UP001415857">
    <property type="component" value="Unassembled WGS sequence"/>
</dbReference>
<dbReference type="AlphaFoldDB" id="A0AAP0WY41"/>
<organism evidence="1 2">
    <name type="scientific">Liquidambar formosana</name>
    <name type="common">Formosan gum</name>
    <dbReference type="NCBI Taxonomy" id="63359"/>
    <lineage>
        <taxon>Eukaryota</taxon>
        <taxon>Viridiplantae</taxon>
        <taxon>Streptophyta</taxon>
        <taxon>Embryophyta</taxon>
        <taxon>Tracheophyta</taxon>
        <taxon>Spermatophyta</taxon>
        <taxon>Magnoliopsida</taxon>
        <taxon>eudicotyledons</taxon>
        <taxon>Gunneridae</taxon>
        <taxon>Pentapetalae</taxon>
        <taxon>Saxifragales</taxon>
        <taxon>Altingiaceae</taxon>
        <taxon>Liquidambar</taxon>
    </lineage>
</organism>
<dbReference type="InterPro" id="IPR036404">
    <property type="entry name" value="Jacalin-like_lectin_dom_sf"/>
</dbReference>
<dbReference type="Gene3D" id="2.100.10.30">
    <property type="entry name" value="Jacalin-like lectin domain"/>
    <property type="match status" value="1"/>
</dbReference>
<dbReference type="SUPFAM" id="SSF51101">
    <property type="entry name" value="Mannose-binding lectins"/>
    <property type="match status" value="1"/>
</dbReference>
<reference evidence="1 2" key="1">
    <citation type="journal article" date="2024" name="Plant J.">
        <title>Genome sequences and population genomics reveal climatic adaptation and genomic divergence between two closely related sweetgum species.</title>
        <authorList>
            <person name="Xu W.Q."/>
            <person name="Ren C.Q."/>
            <person name="Zhang X.Y."/>
            <person name="Comes H.P."/>
            <person name="Liu X.H."/>
            <person name="Li Y.G."/>
            <person name="Kettle C.J."/>
            <person name="Jalonen R."/>
            <person name="Gaisberger H."/>
            <person name="Ma Y.Z."/>
            <person name="Qiu Y.X."/>
        </authorList>
    </citation>
    <scope>NUCLEOTIDE SEQUENCE [LARGE SCALE GENOMIC DNA]</scope>
    <source>
        <strain evidence="1">Hangzhou</strain>
    </source>
</reference>
<keyword evidence="2" id="KW-1185">Reference proteome</keyword>
<gene>
    <name evidence="1" type="ORF">L1049_013244</name>
</gene>
<name>A0AAP0WY41_LIQFO</name>
<evidence type="ECO:0000313" key="2">
    <source>
        <dbReference type="Proteomes" id="UP001415857"/>
    </source>
</evidence>
<comment type="caution">
    <text evidence="1">The sequence shown here is derived from an EMBL/GenBank/DDBJ whole genome shotgun (WGS) entry which is preliminary data.</text>
</comment>
<evidence type="ECO:0000313" key="1">
    <source>
        <dbReference type="EMBL" id="KAK9279565.1"/>
    </source>
</evidence>